<evidence type="ECO:0000313" key="7">
    <source>
        <dbReference type="Proteomes" id="UP000184277"/>
    </source>
</evidence>
<evidence type="ECO:0000313" key="10">
    <source>
        <dbReference type="Proteomes" id="UP000528504"/>
    </source>
</evidence>
<dbReference type="EMBL" id="DADPIR010000018">
    <property type="protein sequence ID" value="HAZ7492594.1"/>
    <property type="molecule type" value="Genomic_DNA"/>
</dbReference>
<accession>A0A0K4Z6D0</accession>
<protein>
    <submittedName>
        <fullName evidence="2">Uncharacterized protein</fullName>
    </submittedName>
</protein>
<evidence type="ECO:0000313" key="4">
    <source>
        <dbReference type="EMBL" id="MQK24557.1"/>
    </source>
</evidence>
<dbReference type="Proteomes" id="UP000472856">
    <property type="component" value="Unassembled WGS sequence"/>
</dbReference>
<comment type="caution">
    <text evidence="2">The sequence shown here is derived from an EMBL/GenBank/DDBJ whole genome shotgun (WGS) entry which is preliminary data.</text>
</comment>
<keyword evidence="1" id="KW-0175">Coiled coil</keyword>
<dbReference type="Proteomes" id="UP000868636">
    <property type="component" value="Unassembled WGS sequence"/>
</dbReference>
<evidence type="ECO:0000313" key="9">
    <source>
        <dbReference type="Proteomes" id="UP000472856"/>
    </source>
</evidence>
<evidence type="ECO:0000313" key="6">
    <source>
        <dbReference type="EMBL" id="OJR53156.1"/>
    </source>
</evidence>
<evidence type="ECO:0000313" key="5">
    <source>
        <dbReference type="EMBL" id="NGE89933.1"/>
    </source>
</evidence>
<evidence type="ECO:0000256" key="1">
    <source>
        <dbReference type="SAM" id="Coils"/>
    </source>
</evidence>
<dbReference type="AlphaFoldDB" id="A0A0K4Z6D0"/>
<sequence length="143" mass="16628">MNTDIFSKIMADLEFDRDNLEEVWRKQPRLLMEYGSKLAQADRDVAEAKLNLEAVEAKLYDTERKNLSMNGIKFNESVLDAKVKTNPQYLSKRQKLDEARHIADIYKHAVAAFSHRRDMIVQASKMAIVELERLGSERFITPR</sequence>
<gene>
    <name evidence="6" type="ORF">BK383_19480</name>
    <name evidence="2" type="ORF">CF22_004295</name>
    <name evidence="4" type="ORF">EIZ93_09565</name>
    <name evidence="5" type="ORF">G5603_17365</name>
    <name evidence="3" type="ORF">J8F57_002828</name>
</gene>
<reference evidence="4 8" key="4">
    <citation type="journal article" date="2019" name="Environ. Health Perspect.">
        <title>Inter-host Transmission of Carbapenemase-Producing Escherichia coli among Humans and Backyard Animals.</title>
        <authorList>
            <person name="Li J."/>
            <person name="Bi Z."/>
            <person name="Ma S."/>
            <person name="Chen B."/>
            <person name="Cai C."/>
            <person name="He J."/>
            <person name="Schwarz S."/>
            <person name="Sun C."/>
            <person name="Zhou Y."/>
            <person name="Yin J."/>
            <person name="Hulth A."/>
            <person name="Wang Y."/>
            <person name="Shen Z."/>
            <person name="Wang S."/>
            <person name="Wu C."/>
            <person name="Nilsson L.E."/>
            <person name="Walsh T.R."/>
            <person name="Borjesson S."/>
            <person name="Shen J."/>
            <person name="Sun Q."/>
            <person name="Wang Y."/>
        </authorList>
    </citation>
    <scope>NUCLEOTIDE SEQUENCE [LARGE SCALE GENOMIC DNA]</scope>
    <source>
        <strain evidence="4 8">A016f</strain>
    </source>
</reference>
<evidence type="ECO:0000313" key="2">
    <source>
        <dbReference type="EMBL" id="EFM0518225.1"/>
    </source>
</evidence>
<dbReference type="EMBL" id="RYCF01000022">
    <property type="protein sequence ID" value="MQK24557.1"/>
    <property type="molecule type" value="Genomic_DNA"/>
</dbReference>
<dbReference type="Proteomes" id="UP000359125">
    <property type="component" value="Unassembled WGS sequence"/>
</dbReference>
<dbReference type="EMBL" id="JAAJRI010000014">
    <property type="protein sequence ID" value="NGE89933.1"/>
    <property type="molecule type" value="Genomic_DNA"/>
</dbReference>
<dbReference type="EMBL" id="MOKI01000041">
    <property type="protein sequence ID" value="OJR53156.1"/>
    <property type="molecule type" value="Genomic_DNA"/>
</dbReference>
<organism evidence="2 10">
    <name type="scientific">Escherichia coli</name>
    <dbReference type="NCBI Taxonomy" id="562"/>
    <lineage>
        <taxon>Bacteria</taxon>
        <taxon>Pseudomonadati</taxon>
        <taxon>Pseudomonadota</taxon>
        <taxon>Gammaproteobacteria</taxon>
        <taxon>Enterobacterales</taxon>
        <taxon>Enterobacteriaceae</taxon>
        <taxon>Escherichia</taxon>
    </lineage>
</organism>
<proteinExistence type="predicted"/>
<feature type="coiled-coil region" evidence="1">
    <location>
        <begin position="38"/>
        <end position="65"/>
    </location>
</feature>
<reference evidence="3" key="2">
    <citation type="journal article" date="2018" name="Genome Biol.">
        <title>SKESA: strategic k-mer extension for scrupulous assemblies.</title>
        <authorList>
            <person name="Souvorov A."/>
            <person name="Agarwala R."/>
            <person name="Lipman D.J."/>
        </authorList>
    </citation>
    <scope>NUCLEOTIDE SEQUENCE</scope>
    <source>
        <strain evidence="3">SJP41</strain>
    </source>
</reference>
<evidence type="ECO:0000313" key="3">
    <source>
        <dbReference type="EMBL" id="HAZ7492594.1"/>
    </source>
</evidence>
<dbReference type="Proteomes" id="UP000528504">
    <property type="component" value="Unassembled WGS sequence"/>
</dbReference>
<evidence type="ECO:0000313" key="8">
    <source>
        <dbReference type="Proteomes" id="UP000359125"/>
    </source>
</evidence>
<reference evidence="5 9" key="5">
    <citation type="submission" date="2020-02" db="EMBL/GenBank/DDBJ databases">
        <title>WGS of Carbapenem-Resistant Enterobacteriaceae.</title>
        <authorList>
            <person name="Tokajian S."/>
            <person name="El Chaar M."/>
            <person name="El Khoury M."/>
        </authorList>
    </citation>
    <scope>NUCLEOTIDE SEQUENCE [LARGE SCALE GENOMIC DNA]</scope>
    <source>
        <strain evidence="5 9">ECM_75</strain>
    </source>
</reference>
<name>A0A0K4Z6D0_ECOLX</name>
<reference evidence="3" key="6">
    <citation type="submission" date="2021-03" db="EMBL/GenBank/DDBJ databases">
        <authorList>
            <consortium name="NCBI Pathogen Detection Project"/>
        </authorList>
    </citation>
    <scope>NUCLEOTIDE SEQUENCE</scope>
    <source>
        <strain evidence="3">SJP41</strain>
    </source>
</reference>
<dbReference type="Proteomes" id="UP000184277">
    <property type="component" value="Unassembled WGS sequence"/>
</dbReference>
<reference evidence="2 10" key="3">
    <citation type="submission" date="2018-08" db="EMBL/GenBank/DDBJ databases">
        <authorList>
            <consortium name="GenomeTrakr network: Whole genome sequencing for foodborne pathogen traceback"/>
        </authorList>
    </citation>
    <scope>NUCLEOTIDE SEQUENCE [LARGE SCALE GENOMIC DNA]</scope>
    <source>
        <strain evidence="2 10">AZ-TG60901</strain>
    </source>
</reference>
<reference evidence="6 7" key="1">
    <citation type="submission" date="2016-10" db="EMBL/GenBank/DDBJ databases">
        <title>Comprehensive resistome analysis reveals the prevalence of NDM and MCR-1 in Chinese poultry production.</title>
        <authorList>
            <person name="Wang Y."/>
            <person name="Zhang R."/>
            <person name="Li J."/>
            <person name="Wu Z."/>
            <person name="Wenjuan Y."/>
            <person name="Schwarz S."/>
            <person name="Tyrrell J."/>
            <person name="Zheng Y."/>
            <person name="Wang S."/>
            <person name="Shen Z."/>
            <person name="Liu Z."/>
            <person name="Lei L."/>
            <person name="Li M."/>
            <person name="Zhang Q."/>
            <person name="Wu C."/>
            <person name="Zhang Q."/>
            <person name="Wu Y."/>
            <person name="Walsh T."/>
            <person name="Shen J."/>
        </authorList>
    </citation>
    <scope>NUCLEOTIDE SEQUENCE [LARGE SCALE GENOMIC DNA]</scope>
    <source>
        <strain evidence="6 7">570</strain>
    </source>
</reference>
<dbReference type="EMBL" id="AATJQG010000030">
    <property type="protein sequence ID" value="EFM0518225.1"/>
    <property type="molecule type" value="Genomic_DNA"/>
</dbReference>